<dbReference type="PANTHER" id="PTHR42659">
    <property type="entry name" value="XANTHINE DEHYDROGENASE SUBUNIT C-RELATED"/>
    <property type="match status" value="1"/>
</dbReference>
<evidence type="ECO:0000256" key="3">
    <source>
        <dbReference type="ARBA" id="ARBA00023002"/>
    </source>
</evidence>
<name>A0A2N1PPT1_9BACT</name>
<keyword evidence="3" id="KW-0560">Oxidoreductase</keyword>
<comment type="caution">
    <text evidence="5">The sequence shown here is derived from an EMBL/GenBank/DDBJ whole genome shotgun (WGS) entry which is preliminary data.</text>
</comment>
<keyword evidence="1" id="KW-0285">Flavoprotein</keyword>
<organism evidence="5 6">
    <name type="scientific">Candidatus Wallbacteria bacterium HGW-Wallbacteria-1</name>
    <dbReference type="NCBI Taxonomy" id="2013854"/>
    <lineage>
        <taxon>Bacteria</taxon>
        <taxon>Candidatus Walliibacteriota</taxon>
    </lineage>
</organism>
<dbReference type="InterPro" id="IPR016167">
    <property type="entry name" value="FAD-bd_PCMH_sub1"/>
</dbReference>
<dbReference type="SUPFAM" id="SSF55447">
    <property type="entry name" value="CO dehydrogenase flavoprotein C-terminal domain-like"/>
    <property type="match status" value="1"/>
</dbReference>
<dbReference type="EMBL" id="PGXC01000006">
    <property type="protein sequence ID" value="PKK90331.1"/>
    <property type="molecule type" value="Genomic_DNA"/>
</dbReference>
<accession>A0A2N1PPT1</accession>
<dbReference type="InterPro" id="IPR036318">
    <property type="entry name" value="FAD-bd_PCMH-like_sf"/>
</dbReference>
<dbReference type="AlphaFoldDB" id="A0A2N1PPT1"/>
<feature type="domain" description="FAD-binding PCMH-type" evidence="4">
    <location>
        <begin position="1"/>
        <end position="177"/>
    </location>
</feature>
<dbReference type="SUPFAM" id="SSF56176">
    <property type="entry name" value="FAD-binding/transporter-associated domain-like"/>
    <property type="match status" value="1"/>
</dbReference>
<evidence type="ECO:0000313" key="5">
    <source>
        <dbReference type="EMBL" id="PKK90331.1"/>
    </source>
</evidence>
<dbReference type="InterPro" id="IPR036683">
    <property type="entry name" value="CO_DH_flav_C_dom_sf"/>
</dbReference>
<dbReference type="Gene3D" id="3.30.43.10">
    <property type="entry name" value="Uridine Diphospho-n-acetylenolpyruvylglucosamine Reductase, domain 2"/>
    <property type="match status" value="1"/>
</dbReference>
<dbReference type="InterPro" id="IPR005107">
    <property type="entry name" value="CO_DH_flav_C"/>
</dbReference>
<dbReference type="GO" id="GO:0016491">
    <property type="term" value="F:oxidoreductase activity"/>
    <property type="evidence" value="ECO:0007669"/>
    <property type="project" value="UniProtKB-KW"/>
</dbReference>
<evidence type="ECO:0000256" key="2">
    <source>
        <dbReference type="ARBA" id="ARBA00022827"/>
    </source>
</evidence>
<gene>
    <name evidence="5" type="ORF">CVV64_10220</name>
</gene>
<keyword evidence="2" id="KW-0274">FAD</keyword>
<dbReference type="InterPro" id="IPR016169">
    <property type="entry name" value="FAD-bd_PCMH_sub2"/>
</dbReference>
<dbReference type="InterPro" id="IPR002346">
    <property type="entry name" value="Mopterin_DH_FAD-bd"/>
</dbReference>
<evidence type="ECO:0000256" key="1">
    <source>
        <dbReference type="ARBA" id="ARBA00022630"/>
    </source>
</evidence>
<sequence length="276" mass="30109">MLRTFRYEAPENLRDILEIIGEADKNLALLAGGTDILVEIRSKIRCPELLVDIKRASELNRLDFDEKEGLVIGAAVTMGELIRNSMINEKYPFLRDGALQVASHQLRNRATVVGNICTASPCTDMGRVLLSVDADVQISSSSGSREVKMADFFLGVKRTCLKKNEIVTGIHVPAHMAGIRSGHEKLKRLKGHDIAIASVSMACTDESIRVVVGSCSMTPVLIGPFPLNASVQEVKSAVESAIKPIDDVRATAAYRRFMVGTFVIRLMERLGMGKAA</sequence>
<proteinExistence type="predicted"/>
<dbReference type="InterPro" id="IPR051312">
    <property type="entry name" value="Diverse_Substr_Oxidored"/>
</dbReference>
<dbReference type="GO" id="GO:0071949">
    <property type="term" value="F:FAD binding"/>
    <property type="evidence" value="ECO:0007669"/>
    <property type="project" value="InterPro"/>
</dbReference>
<dbReference type="InterPro" id="IPR016166">
    <property type="entry name" value="FAD-bd_PCMH"/>
</dbReference>
<dbReference type="PROSITE" id="PS51387">
    <property type="entry name" value="FAD_PCMH"/>
    <property type="match status" value="1"/>
</dbReference>
<evidence type="ECO:0000259" key="4">
    <source>
        <dbReference type="PROSITE" id="PS51387"/>
    </source>
</evidence>
<dbReference type="Pfam" id="PF00941">
    <property type="entry name" value="FAD_binding_5"/>
    <property type="match status" value="1"/>
</dbReference>
<reference evidence="5 6" key="1">
    <citation type="journal article" date="2017" name="ISME J.">
        <title>Potential for microbial H2 and metal transformations associated with novel bacteria and archaea in deep terrestrial subsurface sediments.</title>
        <authorList>
            <person name="Hernsdorf A.W."/>
            <person name="Amano Y."/>
            <person name="Miyakawa K."/>
            <person name="Ise K."/>
            <person name="Suzuki Y."/>
            <person name="Anantharaman K."/>
            <person name="Probst A."/>
            <person name="Burstein D."/>
            <person name="Thomas B.C."/>
            <person name="Banfield J.F."/>
        </authorList>
    </citation>
    <scope>NUCLEOTIDE SEQUENCE [LARGE SCALE GENOMIC DNA]</scope>
    <source>
        <strain evidence="5">HGW-Wallbacteria-1</strain>
    </source>
</reference>
<evidence type="ECO:0000313" key="6">
    <source>
        <dbReference type="Proteomes" id="UP000233256"/>
    </source>
</evidence>
<dbReference type="Proteomes" id="UP000233256">
    <property type="component" value="Unassembled WGS sequence"/>
</dbReference>
<dbReference type="Gene3D" id="3.30.390.50">
    <property type="entry name" value="CO dehydrogenase flavoprotein, C-terminal domain"/>
    <property type="match status" value="1"/>
</dbReference>
<protein>
    <submittedName>
        <fullName evidence="5">Molybdopterin dehydrogenase</fullName>
    </submittedName>
</protein>
<dbReference type="Gene3D" id="3.30.465.10">
    <property type="match status" value="1"/>
</dbReference>
<dbReference type="SMART" id="SM01092">
    <property type="entry name" value="CO_deh_flav_C"/>
    <property type="match status" value="1"/>
</dbReference>
<dbReference type="PANTHER" id="PTHR42659:SF2">
    <property type="entry name" value="XANTHINE DEHYDROGENASE SUBUNIT C-RELATED"/>
    <property type="match status" value="1"/>
</dbReference>